<keyword evidence="6" id="KW-1133">Transmembrane helix</keyword>
<evidence type="ECO:0000256" key="2">
    <source>
        <dbReference type="ARBA" id="ARBA00009045"/>
    </source>
</evidence>
<evidence type="ECO:0000256" key="7">
    <source>
        <dbReference type="ARBA" id="ARBA00023136"/>
    </source>
</evidence>
<dbReference type="PANTHER" id="PTHR43066">
    <property type="entry name" value="RHOMBOID-RELATED PROTEIN"/>
    <property type="match status" value="1"/>
</dbReference>
<comment type="subcellular location">
    <subcellularLocation>
        <location evidence="1">Membrane</location>
        <topology evidence="1">Multi-pass membrane protein</topology>
    </subcellularLocation>
</comment>
<keyword evidence="7" id="KW-0472">Membrane</keyword>
<dbReference type="Proteomes" id="UP000023152">
    <property type="component" value="Unassembled WGS sequence"/>
</dbReference>
<evidence type="ECO:0000256" key="6">
    <source>
        <dbReference type="ARBA" id="ARBA00022989"/>
    </source>
</evidence>
<keyword evidence="4" id="KW-0812">Transmembrane</keyword>
<dbReference type="PANTHER" id="PTHR43066:SF1">
    <property type="entry name" value="RHOMBOID PROTEIN 2"/>
    <property type="match status" value="1"/>
</dbReference>
<feature type="domain" description="Peptidase S54 rhomboid" evidence="8">
    <location>
        <begin position="46"/>
        <end position="195"/>
    </location>
</feature>
<keyword evidence="5" id="KW-0378">Hydrolase</keyword>
<reference evidence="9 10" key="1">
    <citation type="journal article" date="2013" name="Curr. Biol.">
        <title>The Genome of the Foraminiferan Reticulomyxa filosa.</title>
        <authorList>
            <person name="Glockner G."/>
            <person name="Hulsmann N."/>
            <person name="Schleicher M."/>
            <person name="Noegel A.A."/>
            <person name="Eichinger L."/>
            <person name="Gallinger C."/>
            <person name="Pawlowski J."/>
            <person name="Sierra R."/>
            <person name="Euteneuer U."/>
            <person name="Pillet L."/>
            <person name="Moustafa A."/>
            <person name="Platzer M."/>
            <person name="Groth M."/>
            <person name="Szafranski K."/>
            <person name="Schliwa M."/>
        </authorList>
    </citation>
    <scope>NUCLEOTIDE SEQUENCE [LARGE SCALE GENOMIC DNA]</scope>
</reference>
<dbReference type="Gene3D" id="1.20.1540.10">
    <property type="entry name" value="Rhomboid-like"/>
    <property type="match status" value="1"/>
</dbReference>
<evidence type="ECO:0000313" key="9">
    <source>
        <dbReference type="EMBL" id="ETO19678.1"/>
    </source>
</evidence>
<evidence type="ECO:0000256" key="1">
    <source>
        <dbReference type="ARBA" id="ARBA00004141"/>
    </source>
</evidence>
<keyword evidence="3" id="KW-0645">Protease</keyword>
<keyword evidence="10" id="KW-1185">Reference proteome</keyword>
<dbReference type="OMA" id="ICSVIWF"/>
<dbReference type="InterPro" id="IPR035952">
    <property type="entry name" value="Rhomboid-like_sf"/>
</dbReference>
<evidence type="ECO:0000256" key="4">
    <source>
        <dbReference type="ARBA" id="ARBA00022692"/>
    </source>
</evidence>
<dbReference type="GO" id="GO:0006508">
    <property type="term" value="P:proteolysis"/>
    <property type="evidence" value="ECO:0007669"/>
    <property type="project" value="UniProtKB-KW"/>
</dbReference>
<dbReference type="SUPFAM" id="SSF144091">
    <property type="entry name" value="Rhomboid-like"/>
    <property type="match status" value="1"/>
</dbReference>
<evidence type="ECO:0000313" key="10">
    <source>
        <dbReference type="Proteomes" id="UP000023152"/>
    </source>
</evidence>
<dbReference type="InterPro" id="IPR022764">
    <property type="entry name" value="Peptidase_S54_rhomboid_dom"/>
</dbReference>
<comment type="similarity">
    <text evidence="2">Belongs to the peptidase S54 family.</text>
</comment>
<protein>
    <submittedName>
        <fullName evidence="9">Rhomboid domain-containing protein</fullName>
    </submittedName>
</protein>
<proteinExistence type="inferred from homology"/>
<evidence type="ECO:0000256" key="5">
    <source>
        <dbReference type="ARBA" id="ARBA00022801"/>
    </source>
</evidence>
<accession>X6N189</accession>
<evidence type="ECO:0000256" key="3">
    <source>
        <dbReference type="ARBA" id="ARBA00022670"/>
    </source>
</evidence>
<evidence type="ECO:0000259" key="8">
    <source>
        <dbReference type="Pfam" id="PF01694"/>
    </source>
</evidence>
<dbReference type="EMBL" id="ASPP01013406">
    <property type="protein sequence ID" value="ETO19678.1"/>
    <property type="molecule type" value="Genomic_DNA"/>
</dbReference>
<organism evidence="9 10">
    <name type="scientific">Reticulomyxa filosa</name>
    <dbReference type="NCBI Taxonomy" id="46433"/>
    <lineage>
        <taxon>Eukaryota</taxon>
        <taxon>Sar</taxon>
        <taxon>Rhizaria</taxon>
        <taxon>Retaria</taxon>
        <taxon>Foraminifera</taxon>
        <taxon>Monothalamids</taxon>
        <taxon>Reticulomyxidae</taxon>
        <taxon>Reticulomyxa</taxon>
    </lineage>
</organism>
<dbReference type="GO" id="GO:0016020">
    <property type="term" value="C:membrane"/>
    <property type="evidence" value="ECO:0007669"/>
    <property type="project" value="UniProtKB-SubCell"/>
</dbReference>
<dbReference type="OrthoDB" id="10257275at2759"/>
<dbReference type="Pfam" id="PF01694">
    <property type="entry name" value="Rhomboid"/>
    <property type="match status" value="1"/>
</dbReference>
<gene>
    <name evidence="9" type="ORF">RFI_17552</name>
</gene>
<dbReference type="GO" id="GO:0004252">
    <property type="term" value="F:serine-type endopeptidase activity"/>
    <property type="evidence" value="ECO:0007669"/>
    <property type="project" value="InterPro"/>
</dbReference>
<comment type="caution">
    <text evidence="9">The sequence shown here is derived from an EMBL/GenBank/DDBJ whole genome shotgun (WGS) entry which is preliminary data.</text>
</comment>
<name>X6N189_RETFI</name>
<sequence>MVSSFSEVPLTTALELVCGALWFYLWKYKVPFEQIAFNYNRITKNQEYWRMLTSSFCHIKLLHLMFNMSSLWNIAVMEIILGSVRYFELTFLLLLCCNISMVIYGWTASKFFSSDFSRSYHIGYSEKKITKKKGVLFGWMTYQCNLFGGSWSMFGMTVPYYLAPLVSLVIIQLLVPNASLVGHGSGIVAGFLLSIKPIGYIFQGLFTWLLFLVFLVVMCVSYFKSQSTNIDLNLHTFATSVHGNAPTTTTSIKIVNGKIVRGSDNI</sequence>
<dbReference type="AlphaFoldDB" id="X6N189"/>